<dbReference type="InterPro" id="IPR033749">
    <property type="entry name" value="Polyprenyl_synt_CS"/>
</dbReference>
<dbReference type="PROSITE" id="PS00723">
    <property type="entry name" value="POLYPRENYL_SYNTHASE_1"/>
    <property type="match status" value="1"/>
</dbReference>
<feature type="compositionally biased region" description="Basic and acidic residues" evidence="14">
    <location>
        <begin position="275"/>
        <end position="294"/>
    </location>
</feature>
<feature type="region of interest" description="Disordered" evidence="14">
    <location>
        <begin position="1"/>
        <end position="352"/>
    </location>
</feature>
<evidence type="ECO:0000256" key="6">
    <source>
        <dbReference type="ARBA" id="ARBA00022723"/>
    </source>
</evidence>
<keyword evidence="11" id="KW-0804">Transcription</keyword>
<feature type="compositionally biased region" description="Basic and acidic residues" evidence="14">
    <location>
        <begin position="226"/>
        <end position="236"/>
    </location>
</feature>
<name>A0A978VSM3_ZIZJJ</name>
<dbReference type="InterPro" id="IPR001739">
    <property type="entry name" value="Methyl_CpG_DNA-bd"/>
</dbReference>
<dbReference type="SUPFAM" id="SSF48576">
    <property type="entry name" value="Terpenoid synthases"/>
    <property type="match status" value="1"/>
</dbReference>
<reference evidence="16" key="1">
    <citation type="journal article" date="2021" name="Front. Plant Sci.">
        <title>Chromosome-Scale Genome Assembly for Chinese Sour Jujube and Insights Into Its Genome Evolution and Domestication Signature.</title>
        <authorList>
            <person name="Shen L.-Y."/>
            <person name="Luo H."/>
            <person name="Wang X.-L."/>
            <person name="Wang X.-M."/>
            <person name="Qiu X.-J."/>
            <person name="Liu H."/>
            <person name="Zhou S.-S."/>
            <person name="Jia K.-H."/>
            <person name="Nie S."/>
            <person name="Bao Y.-T."/>
            <person name="Zhang R.-G."/>
            <person name="Yun Q.-Z."/>
            <person name="Chai Y.-H."/>
            <person name="Lu J.-Y."/>
            <person name="Li Y."/>
            <person name="Zhao S.-W."/>
            <person name="Mao J.-F."/>
            <person name="Jia S.-G."/>
            <person name="Mao Y.-M."/>
        </authorList>
    </citation>
    <scope>NUCLEOTIDE SEQUENCE</scope>
    <source>
        <strain evidence="16">AT0</strain>
        <tissue evidence="16">Leaf</tissue>
    </source>
</reference>
<dbReference type="Gene3D" id="3.30.890.10">
    <property type="entry name" value="Methyl-cpg-binding Protein 2, Chain A"/>
    <property type="match status" value="1"/>
</dbReference>
<keyword evidence="6" id="KW-0479">Metal-binding</keyword>
<dbReference type="Pfam" id="PF00348">
    <property type="entry name" value="polyprenyl_synt"/>
    <property type="match status" value="1"/>
</dbReference>
<dbReference type="GO" id="GO:0005634">
    <property type="term" value="C:nucleus"/>
    <property type="evidence" value="ECO:0007669"/>
    <property type="project" value="UniProtKB-SubCell"/>
</dbReference>
<evidence type="ECO:0000256" key="11">
    <source>
        <dbReference type="ARBA" id="ARBA00023163"/>
    </source>
</evidence>
<dbReference type="Gene3D" id="1.10.600.10">
    <property type="entry name" value="Farnesyl Diphosphate Synthase"/>
    <property type="match status" value="1"/>
</dbReference>
<dbReference type="GO" id="GO:0003677">
    <property type="term" value="F:DNA binding"/>
    <property type="evidence" value="ECO:0007669"/>
    <property type="project" value="UniProtKB-KW"/>
</dbReference>
<keyword evidence="7" id="KW-0460">Magnesium</keyword>
<evidence type="ECO:0000256" key="2">
    <source>
        <dbReference type="ARBA" id="ARBA00004123"/>
    </source>
</evidence>
<evidence type="ECO:0000256" key="4">
    <source>
        <dbReference type="ARBA" id="ARBA00006706"/>
    </source>
</evidence>
<evidence type="ECO:0000256" key="1">
    <source>
        <dbReference type="ARBA" id="ARBA00001946"/>
    </source>
</evidence>
<evidence type="ECO:0000256" key="7">
    <source>
        <dbReference type="ARBA" id="ARBA00022842"/>
    </source>
</evidence>
<organism evidence="16 17">
    <name type="scientific">Ziziphus jujuba var. spinosa</name>
    <dbReference type="NCBI Taxonomy" id="714518"/>
    <lineage>
        <taxon>Eukaryota</taxon>
        <taxon>Viridiplantae</taxon>
        <taxon>Streptophyta</taxon>
        <taxon>Embryophyta</taxon>
        <taxon>Tracheophyta</taxon>
        <taxon>Spermatophyta</taxon>
        <taxon>Magnoliopsida</taxon>
        <taxon>eudicotyledons</taxon>
        <taxon>Gunneridae</taxon>
        <taxon>Pentapetalae</taxon>
        <taxon>rosids</taxon>
        <taxon>fabids</taxon>
        <taxon>Rosales</taxon>
        <taxon>Rhamnaceae</taxon>
        <taxon>Paliureae</taxon>
        <taxon>Ziziphus</taxon>
    </lineage>
</organism>
<dbReference type="PANTHER" id="PTHR12001:SF69">
    <property type="entry name" value="ALL TRANS-POLYPRENYL-DIPHOSPHATE SYNTHASE PDSS1"/>
    <property type="match status" value="1"/>
</dbReference>
<comment type="cofactor">
    <cofactor evidence="1">
        <name>Mg(2+)</name>
        <dbReference type="ChEBI" id="CHEBI:18420"/>
    </cofactor>
</comment>
<evidence type="ECO:0000256" key="8">
    <source>
        <dbReference type="ARBA" id="ARBA00023015"/>
    </source>
</evidence>
<proteinExistence type="inferred from homology"/>
<dbReference type="GO" id="GO:0006744">
    <property type="term" value="P:ubiquinone biosynthetic process"/>
    <property type="evidence" value="ECO:0007669"/>
    <property type="project" value="TreeGrafter"/>
</dbReference>
<dbReference type="GO" id="GO:1990234">
    <property type="term" value="C:transferase complex"/>
    <property type="evidence" value="ECO:0007669"/>
    <property type="project" value="TreeGrafter"/>
</dbReference>
<dbReference type="InterPro" id="IPR016177">
    <property type="entry name" value="DNA-bd_dom_sf"/>
</dbReference>
<evidence type="ECO:0000256" key="5">
    <source>
        <dbReference type="ARBA" id="ARBA00022679"/>
    </source>
</evidence>
<comment type="subcellular location">
    <subcellularLocation>
        <location evidence="3">Mitochondrion</location>
    </subcellularLocation>
    <subcellularLocation>
        <location evidence="2">Nucleus</location>
    </subcellularLocation>
</comment>
<dbReference type="InterPro" id="IPR000092">
    <property type="entry name" value="Polyprenyl_synt"/>
</dbReference>
<evidence type="ECO:0000313" key="17">
    <source>
        <dbReference type="Proteomes" id="UP000813462"/>
    </source>
</evidence>
<evidence type="ECO:0000256" key="10">
    <source>
        <dbReference type="ARBA" id="ARBA00023128"/>
    </source>
</evidence>
<feature type="compositionally biased region" description="Basic and acidic residues" evidence="14">
    <location>
        <begin position="1"/>
        <end position="10"/>
    </location>
</feature>
<comment type="similarity">
    <text evidence="4">Belongs to the FPP/GGPP synthase family.</text>
</comment>
<feature type="compositionally biased region" description="Polar residues" evidence="14">
    <location>
        <begin position="66"/>
        <end position="77"/>
    </location>
</feature>
<keyword evidence="12" id="KW-0414">Isoprene biosynthesis</keyword>
<feature type="compositionally biased region" description="Basic and acidic residues" evidence="14">
    <location>
        <begin position="358"/>
        <end position="373"/>
    </location>
</feature>
<dbReference type="PROSITE" id="PS00444">
    <property type="entry name" value="POLYPRENYL_SYNTHASE_2"/>
    <property type="match status" value="1"/>
</dbReference>
<accession>A0A978VSM3</accession>
<evidence type="ECO:0000256" key="9">
    <source>
        <dbReference type="ARBA" id="ARBA00023125"/>
    </source>
</evidence>
<feature type="compositionally biased region" description="Basic and acidic residues" evidence="14">
    <location>
        <begin position="127"/>
        <end position="158"/>
    </location>
</feature>
<comment type="caution">
    <text evidence="16">The sequence shown here is derived from an EMBL/GenBank/DDBJ whole genome shotgun (WGS) entry which is preliminary data.</text>
</comment>
<feature type="compositionally biased region" description="Basic and acidic residues" evidence="14">
    <location>
        <begin position="338"/>
        <end position="352"/>
    </location>
</feature>
<keyword evidence="9" id="KW-0238">DNA-binding</keyword>
<dbReference type="GO" id="GO:0004659">
    <property type="term" value="F:prenyltransferase activity"/>
    <property type="evidence" value="ECO:0007669"/>
    <property type="project" value="InterPro"/>
</dbReference>
<dbReference type="Proteomes" id="UP000813462">
    <property type="component" value="Unassembled WGS sequence"/>
</dbReference>
<dbReference type="EMBL" id="JAEACU010000002">
    <property type="protein sequence ID" value="KAH7541818.1"/>
    <property type="molecule type" value="Genomic_DNA"/>
</dbReference>
<evidence type="ECO:0000256" key="3">
    <source>
        <dbReference type="ARBA" id="ARBA00004173"/>
    </source>
</evidence>
<dbReference type="GO" id="GO:0005739">
    <property type="term" value="C:mitochondrion"/>
    <property type="evidence" value="ECO:0007669"/>
    <property type="project" value="UniProtKB-SubCell"/>
</dbReference>
<keyword evidence="8" id="KW-0805">Transcription regulation</keyword>
<evidence type="ECO:0000256" key="13">
    <source>
        <dbReference type="ARBA" id="ARBA00023242"/>
    </source>
</evidence>
<feature type="compositionally biased region" description="Basic and acidic residues" evidence="14">
    <location>
        <begin position="319"/>
        <end position="328"/>
    </location>
</feature>
<feature type="region of interest" description="Disordered" evidence="14">
    <location>
        <begin position="358"/>
        <end position="377"/>
    </location>
</feature>
<dbReference type="SFLD" id="SFLDS00005">
    <property type="entry name" value="Isoprenoid_Synthase_Type_I"/>
    <property type="match status" value="1"/>
</dbReference>
<dbReference type="SUPFAM" id="SSF54171">
    <property type="entry name" value="DNA-binding domain"/>
    <property type="match status" value="1"/>
</dbReference>
<feature type="compositionally biased region" description="Polar residues" evidence="14">
    <location>
        <begin position="199"/>
        <end position="221"/>
    </location>
</feature>
<feature type="compositionally biased region" description="Basic and acidic residues" evidence="14">
    <location>
        <begin position="78"/>
        <end position="101"/>
    </location>
</feature>
<evidence type="ECO:0000259" key="15">
    <source>
        <dbReference type="PROSITE" id="PS50982"/>
    </source>
</evidence>
<dbReference type="CDD" id="cd00685">
    <property type="entry name" value="Trans_IPPS_HT"/>
    <property type="match status" value="1"/>
</dbReference>
<dbReference type="InterPro" id="IPR008949">
    <property type="entry name" value="Isoprenoid_synthase_dom_sf"/>
</dbReference>
<dbReference type="GO" id="GO:0046872">
    <property type="term" value="F:metal ion binding"/>
    <property type="evidence" value="ECO:0007669"/>
    <property type="project" value="UniProtKB-KW"/>
</dbReference>
<dbReference type="PANTHER" id="PTHR12001">
    <property type="entry name" value="GERANYLGERANYL PYROPHOSPHATE SYNTHASE"/>
    <property type="match status" value="1"/>
</dbReference>
<dbReference type="PROSITE" id="PS50982">
    <property type="entry name" value="MBD"/>
    <property type="match status" value="1"/>
</dbReference>
<evidence type="ECO:0000256" key="12">
    <source>
        <dbReference type="ARBA" id="ARBA00023229"/>
    </source>
</evidence>
<feature type="domain" description="MBD" evidence="15">
    <location>
        <begin position="8"/>
        <end position="78"/>
    </location>
</feature>
<dbReference type="FunFam" id="1.10.600.10:FF:000015">
    <property type="entry name" value="Solanesyl diphosphate synthase 3, chloroplastic/mitochondrial"/>
    <property type="match status" value="1"/>
</dbReference>
<keyword evidence="5" id="KW-0808">Transferase</keyword>
<evidence type="ECO:0000256" key="14">
    <source>
        <dbReference type="SAM" id="MobiDB-lite"/>
    </source>
</evidence>
<gene>
    <name evidence="16" type="ORF">FEM48_Zijuj02G0007900</name>
</gene>
<keyword evidence="13" id="KW-0539">Nucleus</keyword>
<sequence length="803" mass="88291">MAKAVEKGNDDVLDMLSAPEGWKKTLLPKKRGTPRRNEIVFVSPTGEEIKSRRQLDQYLKSHPGGPSSSEFDWSTGETPRRSRRIIEKSKATETPESETPRKRQNISSSKKGLKDKRDDFDEEGEAIEEKQDTLVGEETKTIDVEMKEADGLGDKSKVEVYTQDAAIPVSSKDLEPKPEEKDVEKDEIDIEKSDHQGNDTETTSNPKETHTDINLLSTPSLDANEEGQKQTKEPEALQKVGNEAGDKEGEKQLKEPETPSKVGNKGLEGDEEGEEKQTEERAALSKVENDKADEITICDASKKNVGSISKAASGPENGGEGKAEKHSIVPEAPSSLPVHEEAVSTEKEVKPLKEALPEADANLKKESDNKEVSTGKSLSVGETKYQLGCLTDSNLLLQLELEDLLLYLPVHNRECYDVLGCREDFSAGLLALHGYKHQIHQQSIDQKGKKIHHQSSAIVEDDQLDPFSLVAEELSLVANRLRSMIVVEVPKLASAAEYFFKMGVEGKRFRPTVLLLMSTALNVAIHEPPKGLGDTVTPELRTRQQLIAQVTEMIHVASLLHDDVLDDADTRRGIGSLNVVMGNKVSVLAGDFLLSRACVVLASLKNTEVVTLLANVLEDLVKGETLQMTMSSDQRCSMEYYMEKTYRKTASLISNSCKAIAILAGQTAKVATLASEYGKNLGLAYQLIDDLLDFTGTSASLGKGSLSDIRHGIVTAPILFAIEEFPQLRTVVEQGFDNPTNVDLALEYLGKSRGIQKTRELAMMHANLAAEAIDSMPESDDIDVKRSRRALVDLTQRVITRTK</sequence>
<dbReference type="GO" id="GO:0008299">
    <property type="term" value="P:isoprenoid biosynthetic process"/>
    <property type="evidence" value="ECO:0007669"/>
    <property type="project" value="UniProtKB-KW"/>
</dbReference>
<dbReference type="CDD" id="cd01396">
    <property type="entry name" value="MeCP2_MBD"/>
    <property type="match status" value="1"/>
</dbReference>
<protein>
    <recommendedName>
        <fullName evidence="15">MBD domain-containing protein</fullName>
    </recommendedName>
</protein>
<keyword evidence="10" id="KW-0496">Mitochondrion</keyword>
<feature type="compositionally biased region" description="Basic and acidic residues" evidence="14">
    <location>
        <begin position="172"/>
        <end position="198"/>
    </location>
</feature>
<feature type="compositionally biased region" description="Basic and acidic residues" evidence="14">
    <location>
        <begin position="244"/>
        <end position="258"/>
    </location>
</feature>
<evidence type="ECO:0000313" key="16">
    <source>
        <dbReference type="EMBL" id="KAH7541818.1"/>
    </source>
</evidence>
<dbReference type="AlphaFoldDB" id="A0A978VSM3"/>
<dbReference type="Pfam" id="PF01429">
    <property type="entry name" value="MBD"/>
    <property type="match status" value="1"/>
</dbReference>